<evidence type="ECO:0000313" key="1">
    <source>
        <dbReference type="EMBL" id="EEX20650.1"/>
    </source>
</evidence>
<proteinExistence type="predicted"/>
<sequence>MCCIFLQAASPSHANAQKLFIFHYTCLQMKMQILSVLHSLSVSGKIFLKLK</sequence>
<evidence type="ECO:0000313" key="2">
    <source>
        <dbReference type="Proteomes" id="UP000003755"/>
    </source>
</evidence>
<name>C9LB16_BLAHA</name>
<comment type="caution">
    <text evidence="1">The sequence shown here is derived from an EMBL/GenBank/DDBJ whole genome shotgun (WGS) entry which is preliminary data.</text>
</comment>
<dbReference type="EMBL" id="ABYU02000042">
    <property type="protein sequence ID" value="EEX20650.1"/>
    <property type="molecule type" value="Genomic_DNA"/>
</dbReference>
<protein>
    <submittedName>
        <fullName evidence="1">Uncharacterized protein</fullName>
    </submittedName>
</protein>
<dbReference type="HOGENOM" id="CLU_3096149_0_0_9"/>
<organism evidence="1 2">
    <name type="scientific">Blautia hansenii DSM 20583</name>
    <dbReference type="NCBI Taxonomy" id="537007"/>
    <lineage>
        <taxon>Bacteria</taxon>
        <taxon>Bacillati</taxon>
        <taxon>Bacillota</taxon>
        <taxon>Clostridia</taxon>
        <taxon>Lachnospirales</taxon>
        <taxon>Lachnospiraceae</taxon>
        <taxon>Blautia</taxon>
    </lineage>
</organism>
<gene>
    <name evidence="1" type="ORF">BLAHAN_06620</name>
</gene>
<dbReference type="Proteomes" id="UP000003755">
    <property type="component" value="Unassembled WGS sequence"/>
</dbReference>
<accession>C9LB16</accession>
<reference evidence="1" key="1">
    <citation type="submission" date="2009-09" db="EMBL/GenBank/DDBJ databases">
        <authorList>
            <person name="Weinstock G."/>
            <person name="Sodergren E."/>
            <person name="Clifton S."/>
            <person name="Fulton L."/>
            <person name="Fulton B."/>
            <person name="Courtney L."/>
            <person name="Fronick C."/>
            <person name="Harrison M."/>
            <person name="Strong C."/>
            <person name="Farmer C."/>
            <person name="Delahaunty K."/>
            <person name="Markovic C."/>
            <person name="Hall O."/>
            <person name="Minx P."/>
            <person name="Tomlinson C."/>
            <person name="Mitreva M."/>
            <person name="Nelson J."/>
            <person name="Hou S."/>
            <person name="Wollam A."/>
            <person name="Pepin K.H."/>
            <person name="Johnson M."/>
            <person name="Bhonagiri V."/>
            <person name="Nash W.E."/>
            <person name="Warren W."/>
            <person name="Chinwalla A."/>
            <person name="Mardis E.R."/>
            <person name="Wilson R.K."/>
        </authorList>
    </citation>
    <scope>NUCLEOTIDE SEQUENCE [LARGE SCALE GENOMIC DNA]</scope>
    <source>
        <strain evidence="1">DSM 20583</strain>
    </source>
</reference>
<keyword evidence="2" id="KW-1185">Reference proteome</keyword>
<dbReference type="AlphaFoldDB" id="C9LB16"/>